<dbReference type="Gene3D" id="3.20.20.80">
    <property type="entry name" value="Glycosidases"/>
    <property type="match status" value="1"/>
</dbReference>
<gene>
    <name evidence="10" type="ORF">L6773_11650</name>
</gene>
<dbReference type="InterPro" id="IPR029018">
    <property type="entry name" value="Hex-like_dom2"/>
</dbReference>
<dbReference type="Pfam" id="PF02838">
    <property type="entry name" value="Glyco_hydro_20b"/>
    <property type="match status" value="1"/>
</dbReference>
<dbReference type="InterPro" id="IPR008965">
    <property type="entry name" value="CBM2/CBM3_carb-bd_dom_sf"/>
</dbReference>
<keyword evidence="5" id="KW-0326">Glycosidase</keyword>
<evidence type="ECO:0000256" key="7">
    <source>
        <dbReference type="ARBA" id="ARBA00033000"/>
    </source>
</evidence>
<evidence type="ECO:0000259" key="9">
    <source>
        <dbReference type="SMART" id="SM01081"/>
    </source>
</evidence>
<dbReference type="InterPro" id="IPR004866">
    <property type="entry name" value="CHB/HEX_N_dom"/>
</dbReference>
<feature type="signal peptide" evidence="8">
    <location>
        <begin position="1"/>
        <end position="22"/>
    </location>
</feature>
<dbReference type="SUPFAM" id="SSF55545">
    <property type="entry name" value="beta-N-acetylhexosaminidase-like domain"/>
    <property type="match status" value="1"/>
</dbReference>
<keyword evidence="4" id="KW-0378">Hydrolase</keyword>
<dbReference type="Gene3D" id="2.60.40.10">
    <property type="entry name" value="Immunoglobulins"/>
    <property type="match status" value="1"/>
</dbReference>
<keyword evidence="8" id="KW-0732">Signal</keyword>
<dbReference type="RefSeq" id="WP_237854587.1">
    <property type="nucleotide sequence ID" value="NZ_JAKLWS010000013.1"/>
</dbReference>
<reference evidence="10" key="1">
    <citation type="submission" date="2022-01" db="EMBL/GenBank/DDBJ databases">
        <authorList>
            <person name="Wang Y."/>
        </authorList>
    </citation>
    <scope>NUCLEOTIDE SEQUENCE</scope>
    <source>
        <strain evidence="10">WB101</strain>
    </source>
</reference>
<evidence type="ECO:0000313" key="11">
    <source>
        <dbReference type="Proteomes" id="UP001165366"/>
    </source>
</evidence>
<evidence type="ECO:0000256" key="3">
    <source>
        <dbReference type="ARBA" id="ARBA00012663"/>
    </source>
</evidence>
<dbReference type="InterPro" id="IPR025705">
    <property type="entry name" value="Beta_hexosaminidase_sua/sub"/>
</dbReference>
<dbReference type="PRINTS" id="PR00738">
    <property type="entry name" value="GLHYDRLASE20"/>
</dbReference>
<evidence type="ECO:0000256" key="4">
    <source>
        <dbReference type="ARBA" id="ARBA00022801"/>
    </source>
</evidence>
<dbReference type="InterPro" id="IPR004867">
    <property type="entry name" value="CHB_C_dom"/>
</dbReference>
<dbReference type="CDD" id="cd02847">
    <property type="entry name" value="E_set_Chitobiase_C"/>
    <property type="match status" value="1"/>
</dbReference>
<evidence type="ECO:0000313" key="10">
    <source>
        <dbReference type="EMBL" id="MCG2589224.1"/>
    </source>
</evidence>
<comment type="catalytic activity">
    <reaction evidence="1">
        <text>Hydrolysis of terminal non-reducing N-acetyl-D-hexosamine residues in N-acetyl-beta-D-hexosaminides.</text>
        <dbReference type="EC" id="3.2.1.52"/>
    </reaction>
</comment>
<evidence type="ECO:0000256" key="5">
    <source>
        <dbReference type="ARBA" id="ARBA00023295"/>
    </source>
</evidence>
<organism evidence="10 11">
    <name type="scientific">Rhodohalobacter sulfatireducens</name>
    <dbReference type="NCBI Taxonomy" id="2911366"/>
    <lineage>
        <taxon>Bacteria</taxon>
        <taxon>Pseudomonadati</taxon>
        <taxon>Balneolota</taxon>
        <taxon>Balneolia</taxon>
        <taxon>Balneolales</taxon>
        <taxon>Balneolaceae</taxon>
        <taxon>Rhodohalobacter</taxon>
    </lineage>
</organism>
<dbReference type="InterPro" id="IPR012291">
    <property type="entry name" value="CBM2_carb-bd_dom_sf"/>
</dbReference>
<evidence type="ECO:0000256" key="6">
    <source>
        <dbReference type="ARBA" id="ARBA00030512"/>
    </source>
</evidence>
<dbReference type="InterPro" id="IPR015883">
    <property type="entry name" value="Glyco_hydro_20_cat"/>
</dbReference>
<protein>
    <recommendedName>
        <fullName evidence="3">beta-N-acetylhexosaminidase</fullName>
        <ecNumber evidence="3">3.2.1.52</ecNumber>
    </recommendedName>
    <alternativeName>
        <fullName evidence="6">Beta-N-acetylhexosaminidase</fullName>
    </alternativeName>
    <alternativeName>
        <fullName evidence="7">N-acetyl-beta-glucosaminidase</fullName>
    </alternativeName>
</protein>
<dbReference type="EMBL" id="JAKLWS010000013">
    <property type="protein sequence ID" value="MCG2589224.1"/>
    <property type="molecule type" value="Genomic_DNA"/>
</dbReference>
<name>A0ABS9KEF0_9BACT</name>
<dbReference type="SUPFAM" id="SSF51445">
    <property type="entry name" value="(Trans)glycosidases"/>
    <property type="match status" value="1"/>
</dbReference>
<keyword evidence="11" id="KW-1185">Reference proteome</keyword>
<dbReference type="Gene3D" id="3.30.379.10">
    <property type="entry name" value="Chitobiase/beta-hexosaminidase domain 2-like"/>
    <property type="match status" value="1"/>
</dbReference>
<feature type="domain" description="Chitobiase/beta-hexosaminidases N-terminal" evidence="9">
    <location>
        <begin position="43"/>
        <end position="186"/>
    </location>
</feature>
<dbReference type="Pfam" id="PF03174">
    <property type="entry name" value="CHB_HEX_C"/>
    <property type="match status" value="1"/>
</dbReference>
<dbReference type="InterPro" id="IPR017853">
    <property type="entry name" value="GH"/>
</dbReference>
<feature type="chain" id="PRO_5045837918" description="beta-N-acetylhexosaminidase" evidence="8">
    <location>
        <begin position="23"/>
        <end position="862"/>
    </location>
</feature>
<dbReference type="SUPFAM" id="SSF81296">
    <property type="entry name" value="E set domains"/>
    <property type="match status" value="1"/>
</dbReference>
<dbReference type="InterPro" id="IPR014756">
    <property type="entry name" value="Ig_E-set"/>
</dbReference>
<dbReference type="PANTHER" id="PTHR22600:SF57">
    <property type="entry name" value="BETA-N-ACETYLHEXOSAMINIDASE"/>
    <property type="match status" value="1"/>
</dbReference>
<dbReference type="SUPFAM" id="SSF49384">
    <property type="entry name" value="Carbohydrate-binding domain"/>
    <property type="match status" value="1"/>
</dbReference>
<proteinExistence type="inferred from homology"/>
<comment type="caution">
    <text evidence="10">The sequence shown here is derived from an EMBL/GenBank/DDBJ whole genome shotgun (WGS) entry which is preliminary data.</text>
</comment>
<accession>A0ABS9KEF0</accession>
<sequence length="862" mass="97798">MKPIIIKSCLSLILLFSLNFMGCTSQEESDTEPVSLSMEITGSPIEITWNLISNFESNDQLLASLTFHNTGNESFSNDGWTLYFNSIRVLDEESFLPEFEATHISGDFFKLEPTDAFNPIPAGGEFTKEYNAQFHAIKKTDAPQGFYFVNEDRIEEVAQVTVEPFVGEEQVNRTQADNLEIPSAESRYRENQRVTTLPTNQVSKITPTPSSVEMGEGSFELEDGITITYAVDFLDEAEYLTQLLADEFEIENSIEILEGEWSGTGIFLNLDTDYPGSEEAYSLQVTEQNIELTSSGNAGIFYAIQSLRSLMSNRESENMELSAVQISDEPAFGYRGMHLDVARNFQNKESVLRLLDLMGMYKLDKFHFHLTDDEGWRLAIDGLPELTEVGGRRGHTETEEHFLAPSYGSGPDPTPGASFGSGWYTRDEYIEILQFANQRHIEVIPEIDVPGHARAAIKGMEVRFNRLSEFGQSEQAEMYRLADPDDESDYMSVQYFDDNVINVCRESTYNFMEKVFDEVIFMHQEAGVPLNMIHVGGDEVPEGAWTESPACEQYMEERNIDRASDLFGHFFTRLESMLEQRDLQMAGWEEVGLNDEHNGPKEDPEYKENVVPYVWSSIWGSGREDYAYMLANAGYKVVMSNASNLYLDMAYNKSWQEPGFYWAAMFDTKDTYSFIPYDLYKNAEHDNYGNPVSPSQYDDAIQLSETGRENILGIQGQLWSETVNEPQRWEYMVLPRLLGLAERAWVGNPSWGDMENISQLRSERDDVWNEFANRIGQYELDRLDKNFVNINYRLPVPGAVIEDGLLKVNNAFPGLDIRYEINGETSSESPLYTEPVEISGGDSVTISVFNSAGRSGRSVTIQ</sequence>
<dbReference type="Proteomes" id="UP001165366">
    <property type="component" value="Unassembled WGS sequence"/>
</dbReference>
<evidence type="ECO:0000256" key="8">
    <source>
        <dbReference type="SAM" id="SignalP"/>
    </source>
</evidence>
<dbReference type="PANTHER" id="PTHR22600">
    <property type="entry name" value="BETA-HEXOSAMINIDASE"/>
    <property type="match status" value="1"/>
</dbReference>
<dbReference type="SMART" id="SM01081">
    <property type="entry name" value="CHB_HEX"/>
    <property type="match status" value="1"/>
</dbReference>
<evidence type="ECO:0000256" key="2">
    <source>
        <dbReference type="ARBA" id="ARBA00006285"/>
    </source>
</evidence>
<dbReference type="InterPro" id="IPR015882">
    <property type="entry name" value="HEX_bac_N"/>
</dbReference>
<dbReference type="InterPro" id="IPR013783">
    <property type="entry name" value="Ig-like_fold"/>
</dbReference>
<dbReference type="Gene3D" id="2.60.40.290">
    <property type="match status" value="1"/>
</dbReference>
<reference evidence="10" key="2">
    <citation type="submission" date="2024-05" db="EMBL/GenBank/DDBJ databases">
        <title>Rhodohalobacter halophilus gen. nov., sp. nov., a moderately halophilic member of the family Balneolaceae.</title>
        <authorList>
            <person name="Xia J."/>
        </authorList>
    </citation>
    <scope>NUCLEOTIDE SEQUENCE</scope>
    <source>
        <strain evidence="10">WB101</strain>
    </source>
</reference>
<comment type="similarity">
    <text evidence="2">Belongs to the glycosyl hydrolase 20 family.</text>
</comment>
<dbReference type="Pfam" id="PF03173">
    <property type="entry name" value="CHB_HEX"/>
    <property type="match status" value="1"/>
</dbReference>
<evidence type="ECO:0000256" key="1">
    <source>
        <dbReference type="ARBA" id="ARBA00001231"/>
    </source>
</evidence>
<dbReference type="EC" id="3.2.1.52" evidence="3"/>
<dbReference type="Pfam" id="PF00728">
    <property type="entry name" value="Glyco_hydro_20"/>
    <property type="match status" value="1"/>
</dbReference>